<evidence type="ECO:0000256" key="2">
    <source>
        <dbReference type="SAM" id="MobiDB-lite"/>
    </source>
</evidence>
<dbReference type="EMBL" id="JAULSU010000003">
    <property type="protein sequence ID" value="KAK0623085.1"/>
    <property type="molecule type" value="Genomic_DNA"/>
</dbReference>
<feature type="compositionally biased region" description="Basic and acidic residues" evidence="2">
    <location>
        <begin position="105"/>
        <end position="118"/>
    </location>
</feature>
<feature type="region of interest" description="Disordered" evidence="2">
    <location>
        <begin position="104"/>
        <end position="146"/>
    </location>
</feature>
<protein>
    <submittedName>
        <fullName evidence="3">Gluconate transport inducer 1/Pac2</fullName>
    </submittedName>
</protein>
<sequence>MSSSQAQPPPQQQQVPLTPTYRGMILTTWDALVLYEAALSGVLNHVPRRPHDKERTELIRSGNIFIYEEDTSGIKRWTDGLTWSPSRILTNFLIYREMDQPFTPGEKKKALKKKDQNRINKRTSSSPSPPTPRLGSRSSSIPGVDPEQLRAFVGSLTDSYSFKQGGLVTQLKMP</sequence>
<dbReference type="PANTHER" id="PTHR28027:SF2">
    <property type="entry name" value="TRANSCRIPTIONAL REGULATOR MIT1"/>
    <property type="match status" value="1"/>
</dbReference>
<evidence type="ECO:0000313" key="4">
    <source>
        <dbReference type="Proteomes" id="UP001175000"/>
    </source>
</evidence>
<dbReference type="PANTHER" id="PTHR28027">
    <property type="entry name" value="TRANSCRIPTIONAL REGULATOR MIT1"/>
    <property type="match status" value="1"/>
</dbReference>
<keyword evidence="4" id="KW-1185">Reference proteome</keyword>
<proteinExistence type="inferred from homology"/>
<evidence type="ECO:0000256" key="1">
    <source>
        <dbReference type="ARBA" id="ARBA00008359"/>
    </source>
</evidence>
<accession>A0AA39WXJ5</accession>
<evidence type="ECO:0000313" key="3">
    <source>
        <dbReference type="EMBL" id="KAK0623085.1"/>
    </source>
</evidence>
<name>A0AA39WXJ5_9PEZI</name>
<organism evidence="3 4">
    <name type="scientific">Immersiella caudata</name>
    <dbReference type="NCBI Taxonomy" id="314043"/>
    <lineage>
        <taxon>Eukaryota</taxon>
        <taxon>Fungi</taxon>
        <taxon>Dikarya</taxon>
        <taxon>Ascomycota</taxon>
        <taxon>Pezizomycotina</taxon>
        <taxon>Sordariomycetes</taxon>
        <taxon>Sordariomycetidae</taxon>
        <taxon>Sordariales</taxon>
        <taxon>Lasiosphaeriaceae</taxon>
        <taxon>Immersiella</taxon>
    </lineage>
</organism>
<gene>
    <name evidence="3" type="ORF">B0T14DRAFT_515256</name>
</gene>
<dbReference type="GO" id="GO:0003677">
    <property type="term" value="F:DNA binding"/>
    <property type="evidence" value="ECO:0007669"/>
    <property type="project" value="TreeGrafter"/>
</dbReference>
<comment type="similarity">
    <text evidence="1">Belongs to the MIT1/WOR1 family.</text>
</comment>
<dbReference type="Pfam" id="PF09729">
    <property type="entry name" value="Gti1_Pac2"/>
    <property type="match status" value="1"/>
</dbReference>
<dbReference type="AlphaFoldDB" id="A0AA39WXJ5"/>
<reference evidence="3" key="1">
    <citation type="submission" date="2023-06" db="EMBL/GenBank/DDBJ databases">
        <title>Genome-scale phylogeny and comparative genomics of the fungal order Sordariales.</title>
        <authorList>
            <consortium name="Lawrence Berkeley National Laboratory"/>
            <person name="Hensen N."/>
            <person name="Bonometti L."/>
            <person name="Westerberg I."/>
            <person name="Brannstrom I.O."/>
            <person name="Guillou S."/>
            <person name="Cros-Aarteil S."/>
            <person name="Calhoun S."/>
            <person name="Haridas S."/>
            <person name="Kuo A."/>
            <person name="Mondo S."/>
            <person name="Pangilinan J."/>
            <person name="Riley R."/>
            <person name="Labutti K."/>
            <person name="Andreopoulos B."/>
            <person name="Lipzen A."/>
            <person name="Chen C."/>
            <person name="Yanf M."/>
            <person name="Daum C."/>
            <person name="Ng V."/>
            <person name="Clum A."/>
            <person name="Steindorff A."/>
            <person name="Ohm R."/>
            <person name="Martin F."/>
            <person name="Silar P."/>
            <person name="Natvig D."/>
            <person name="Lalanne C."/>
            <person name="Gautier V."/>
            <person name="Ament-Velasquez S.L."/>
            <person name="Kruys A."/>
            <person name="Hutchinson M.I."/>
            <person name="Powell A.J."/>
            <person name="Barry K."/>
            <person name="Miller A.N."/>
            <person name="Grigoriev I.V."/>
            <person name="Debuchy R."/>
            <person name="Gladieux P."/>
            <person name="Thoren M.H."/>
            <person name="Johannesson H."/>
        </authorList>
    </citation>
    <scope>NUCLEOTIDE SEQUENCE</scope>
    <source>
        <strain evidence="3">CBS 606.72</strain>
    </source>
</reference>
<dbReference type="Proteomes" id="UP001175000">
    <property type="component" value="Unassembled WGS sequence"/>
</dbReference>
<dbReference type="InterPro" id="IPR018608">
    <property type="entry name" value="Gti1/Pac2"/>
</dbReference>
<comment type="caution">
    <text evidence="3">The sequence shown here is derived from an EMBL/GenBank/DDBJ whole genome shotgun (WGS) entry which is preliminary data.</text>
</comment>